<name>A0A816MUT1_BRANA</name>
<proteinExistence type="predicted"/>
<feature type="non-terminal residue" evidence="2">
    <location>
        <position position="1"/>
    </location>
</feature>
<reference evidence="2" key="1">
    <citation type="submission" date="2021-01" db="EMBL/GenBank/DDBJ databases">
        <authorList>
            <consortium name="Genoscope - CEA"/>
            <person name="William W."/>
        </authorList>
    </citation>
    <scope>NUCLEOTIDE SEQUENCE</scope>
</reference>
<dbReference type="AlphaFoldDB" id="A0A816MUT1"/>
<keyword evidence="1" id="KW-0732">Signal</keyword>
<organism evidence="2">
    <name type="scientific">Brassica napus</name>
    <name type="common">Rape</name>
    <dbReference type="NCBI Taxonomy" id="3708"/>
    <lineage>
        <taxon>Eukaryota</taxon>
        <taxon>Viridiplantae</taxon>
        <taxon>Streptophyta</taxon>
        <taxon>Embryophyta</taxon>
        <taxon>Tracheophyta</taxon>
        <taxon>Spermatophyta</taxon>
        <taxon>Magnoliopsida</taxon>
        <taxon>eudicotyledons</taxon>
        <taxon>Gunneridae</taxon>
        <taxon>Pentapetalae</taxon>
        <taxon>rosids</taxon>
        <taxon>malvids</taxon>
        <taxon>Brassicales</taxon>
        <taxon>Brassicaceae</taxon>
        <taxon>Brassiceae</taxon>
        <taxon>Brassica</taxon>
    </lineage>
</organism>
<dbReference type="EMBL" id="HG994371">
    <property type="protein sequence ID" value="CAF2019406.1"/>
    <property type="molecule type" value="Genomic_DNA"/>
</dbReference>
<sequence length="76" mass="8523">MSRKKQVMAAGMVAVVAGSHPWNSLIQALLLLSLSFPAALTDQEISFLDLKRILVSSSHWRRSFAWSHSSSYRYVS</sequence>
<feature type="signal peptide" evidence="1">
    <location>
        <begin position="1"/>
        <end position="41"/>
    </location>
</feature>
<gene>
    <name evidence="2" type="ORF">DARMORV10_C07P46420.1</name>
</gene>
<protein>
    <submittedName>
        <fullName evidence="2">(rape) hypothetical protein</fullName>
    </submittedName>
</protein>
<dbReference type="Proteomes" id="UP001295469">
    <property type="component" value="Chromosome C07"/>
</dbReference>
<evidence type="ECO:0000256" key="1">
    <source>
        <dbReference type="SAM" id="SignalP"/>
    </source>
</evidence>
<evidence type="ECO:0000313" key="2">
    <source>
        <dbReference type="EMBL" id="CAF2019406.1"/>
    </source>
</evidence>
<feature type="chain" id="PRO_5032676960" evidence="1">
    <location>
        <begin position="42"/>
        <end position="76"/>
    </location>
</feature>
<accession>A0A816MUT1</accession>